<protein>
    <submittedName>
        <fullName evidence="2">Uncharacterized protein</fullName>
    </submittedName>
</protein>
<accession>A0A0H5QP80</accession>
<feature type="non-terminal residue" evidence="2">
    <location>
        <position position="349"/>
    </location>
</feature>
<organism evidence="2">
    <name type="scientific">Spongospora subterranea</name>
    <dbReference type="NCBI Taxonomy" id="70186"/>
    <lineage>
        <taxon>Eukaryota</taxon>
        <taxon>Sar</taxon>
        <taxon>Rhizaria</taxon>
        <taxon>Endomyxa</taxon>
        <taxon>Phytomyxea</taxon>
        <taxon>Plasmodiophorida</taxon>
        <taxon>Plasmodiophoridae</taxon>
        <taxon>Spongospora</taxon>
    </lineage>
</organism>
<feature type="compositionally biased region" description="Low complexity" evidence="1">
    <location>
        <begin position="326"/>
        <end position="340"/>
    </location>
</feature>
<evidence type="ECO:0000256" key="1">
    <source>
        <dbReference type="SAM" id="MobiDB-lite"/>
    </source>
</evidence>
<feature type="compositionally biased region" description="Polar residues" evidence="1">
    <location>
        <begin position="196"/>
        <end position="209"/>
    </location>
</feature>
<sequence>GAGKSAMQATDMRFEMGRSPLVNPQGMNNNLVQSRPMLNPVGPGVATPPRVVYGFLNDQVSVGQPVAGAGFQRDMSPGAFQHQPHAASFSQPNMAQPTPQQNMMAAEALMALATSSGQPKSAGIKHPNGKAECDEFGNPVRAGMGRPIPINIDMGNPSKKMTPSPLVWNEKIANDQLWSVAKPVEGLPVNDPSGPIPNSNSTLPPNVTSAPIKVDTKRGKKTNSTKPFRNSQDPIIDNSASNSSSLPKNITQSITQTGDLQGENSTDVRDSNIPRNNGTNSTDVGNSANPTNNGTSAPYSATKQDTVGDLIRWLGGEDPTTAPTNEGAAVSEEAASDVSVGELISWLKS</sequence>
<feature type="non-terminal residue" evidence="2">
    <location>
        <position position="1"/>
    </location>
</feature>
<dbReference type="AlphaFoldDB" id="A0A0H5QP80"/>
<dbReference type="EMBL" id="HACM01003453">
    <property type="protein sequence ID" value="CRZ03895.1"/>
    <property type="molecule type" value="Transcribed_RNA"/>
</dbReference>
<reference evidence="2" key="1">
    <citation type="submission" date="2015-04" db="EMBL/GenBank/DDBJ databases">
        <title>The genome sequence of the plant pathogenic Rhizarian Plasmodiophora brassicae reveals insights in its biotrophic life cycle and the origin of chitin synthesis.</title>
        <authorList>
            <person name="Schwelm A."/>
            <person name="Fogelqvist J."/>
            <person name="Knaust A."/>
            <person name="Julke S."/>
            <person name="Lilja T."/>
            <person name="Dhandapani V."/>
            <person name="Bonilla-Rosso G."/>
            <person name="Karlsson M."/>
            <person name="Shevchenko A."/>
            <person name="Choi S.R."/>
            <person name="Kim H.G."/>
            <person name="Park J.Y."/>
            <person name="Lim Y.P."/>
            <person name="Ludwig-Muller J."/>
            <person name="Dixelius C."/>
        </authorList>
    </citation>
    <scope>NUCLEOTIDE SEQUENCE</scope>
    <source>
        <tissue evidence="2">Potato root galls</tissue>
    </source>
</reference>
<proteinExistence type="predicted"/>
<evidence type="ECO:0000313" key="2">
    <source>
        <dbReference type="EMBL" id="CRZ03895.1"/>
    </source>
</evidence>
<feature type="compositionally biased region" description="Polar residues" evidence="1">
    <location>
        <begin position="273"/>
        <end position="305"/>
    </location>
</feature>
<feature type="region of interest" description="Disordered" evidence="1">
    <location>
        <begin position="184"/>
        <end position="340"/>
    </location>
</feature>
<name>A0A0H5QP80_9EUKA</name>
<feature type="compositionally biased region" description="Polar residues" evidence="1">
    <location>
        <begin position="224"/>
        <end position="265"/>
    </location>
</feature>